<name>A0A2G5PDS1_9MYCO</name>
<evidence type="ECO:0000313" key="1">
    <source>
        <dbReference type="EMBL" id="PIB76173.1"/>
    </source>
</evidence>
<dbReference type="Gene3D" id="3.20.20.30">
    <property type="entry name" value="Luciferase-like domain"/>
    <property type="match status" value="1"/>
</dbReference>
<dbReference type="EMBL" id="PDCN02000006">
    <property type="protein sequence ID" value="PIB76173.1"/>
    <property type="molecule type" value="Genomic_DNA"/>
</dbReference>
<proteinExistence type="predicted"/>
<dbReference type="OrthoDB" id="4376805at2"/>
<dbReference type="Proteomes" id="UP000230551">
    <property type="component" value="Unassembled WGS sequence"/>
</dbReference>
<reference evidence="1 2" key="1">
    <citation type="journal article" date="2017" name="Infect. Genet. Evol.">
        <title>The new phylogeny of the genus Mycobacterium: The old and the news.</title>
        <authorList>
            <person name="Tortoli E."/>
            <person name="Fedrizzi T."/>
            <person name="Meehan C.J."/>
            <person name="Trovato A."/>
            <person name="Grottola A."/>
            <person name="Giacobazzi E."/>
            <person name="Serpini G.F."/>
            <person name="Tagliazucchi S."/>
            <person name="Fabio A."/>
            <person name="Bettua C."/>
            <person name="Bertorelli R."/>
            <person name="Frascaro F."/>
            <person name="De Sanctis V."/>
            <person name="Pecorari M."/>
            <person name="Jousson O."/>
            <person name="Segata N."/>
            <person name="Cirillo D.M."/>
        </authorList>
    </citation>
    <scope>NUCLEOTIDE SEQUENCE [LARGE SCALE GENOMIC DNA]</scope>
    <source>
        <strain evidence="1 2">CIP1034565</strain>
    </source>
</reference>
<keyword evidence="2" id="KW-1185">Reference proteome</keyword>
<dbReference type="GO" id="GO:0016705">
    <property type="term" value="F:oxidoreductase activity, acting on paired donors, with incorporation or reduction of molecular oxygen"/>
    <property type="evidence" value="ECO:0007669"/>
    <property type="project" value="InterPro"/>
</dbReference>
<protein>
    <submittedName>
        <fullName evidence="1">Uncharacterized protein</fullName>
    </submittedName>
</protein>
<dbReference type="AlphaFoldDB" id="A0A2G5PDS1"/>
<dbReference type="STRING" id="85968.GCA_900073015_00025"/>
<dbReference type="SUPFAM" id="SSF51679">
    <property type="entry name" value="Bacterial luciferase-like"/>
    <property type="match status" value="1"/>
</dbReference>
<accession>A0A2G5PDS1</accession>
<evidence type="ECO:0000313" key="2">
    <source>
        <dbReference type="Proteomes" id="UP000230551"/>
    </source>
</evidence>
<comment type="caution">
    <text evidence="1">The sequence shown here is derived from an EMBL/GenBank/DDBJ whole genome shotgun (WGS) entry which is preliminary data.</text>
</comment>
<dbReference type="RefSeq" id="WP_090584650.1">
    <property type="nucleotide sequence ID" value="NZ_CP104302.1"/>
</dbReference>
<sequence>MRTRPLRIALHTEPEGWVELTNSAADPGEITRLRVGALSDAARLAAASARPAFVDVDVVLADSVNQAFLEFTELHPQWSPGARADALAHPGTSATLAGLLWDIWAARVADGVTLRSADPEQLLRRIVDEVIPLLESRGLPLELGARAS</sequence>
<gene>
    <name evidence="1" type="ORF">CQY22_007300</name>
</gene>
<dbReference type="InterPro" id="IPR036661">
    <property type="entry name" value="Luciferase-like_sf"/>
</dbReference>
<organism evidence="1 2">
    <name type="scientific">Mycolicibacterium brumae</name>
    <dbReference type="NCBI Taxonomy" id="85968"/>
    <lineage>
        <taxon>Bacteria</taxon>
        <taxon>Bacillati</taxon>
        <taxon>Actinomycetota</taxon>
        <taxon>Actinomycetes</taxon>
        <taxon>Mycobacteriales</taxon>
        <taxon>Mycobacteriaceae</taxon>
        <taxon>Mycolicibacterium</taxon>
    </lineage>
</organism>